<comment type="caution">
    <text evidence="4">The sequence shown here is derived from an EMBL/GenBank/DDBJ whole genome shotgun (WGS) entry which is preliminary data.</text>
</comment>
<dbReference type="SMART" id="SM00360">
    <property type="entry name" value="RRM"/>
    <property type="match status" value="1"/>
</dbReference>
<reference evidence="4" key="1">
    <citation type="submission" date="2020-06" db="EMBL/GenBank/DDBJ databases">
        <authorList>
            <person name="Li T."/>
            <person name="Hu X."/>
            <person name="Zhang T."/>
            <person name="Song X."/>
            <person name="Zhang H."/>
            <person name="Dai N."/>
            <person name="Sheng W."/>
            <person name="Hou X."/>
            <person name="Wei L."/>
        </authorList>
    </citation>
    <scope>NUCLEOTIDE SEQUENCE</scope>
    <source>
        <strain evidence="4">KEN8</strain>
        <tissue evidence="4">Leaf</tissue>
    </source>
</reference>
<evidence type="ECO:0000256" key="1">
    <source>
        <dbReference type="PROSITE-ProRule" id="PRU00176"/>
    </source>
</evidence>
<evidence type="ECO:0000313" key="4">
    <source>
        <dbReference type="EMBL" id="KAL0372432.1"/>
    </source>
</evidence>
<proteinExistence type="predicted"/>
<evidence type="ECO:0000256" key="2">
    <source>
        <dbReference type="SAM" id="MobiDB-lite"/>
    </source>
</evidence>
<sequence>MNGRKREKPYSRHAPYSLPKRRRPLPLDAAAGEDAVDDSSASSAAAKAPTSVVVIGVPAECSVLDLKSRFEMYGPISRTRMENNGVAYINFRSNDAAQSAIDAARDSSFPVTLHSIPVQVMWASDPVPQWKAGLGRKEGLSSKLVRAEVPLSRHGRGNKLGSAIVNPRDENKSSNNTNADANNNDKVNSADADGNSGSDGSFKGLISCNNKKVIFISIIVDDGVQRINPPYAINNELDLQVIIKSAILKLIKGELEEIIRGTPVNLPRIYLDRALSLQKRCLSSISPSFSAYACHAIPLPVKIP</sequence>
<organism evidence="4">
    <name type="scientific">Sesamum calycinum</name>
    <dbReference type="NCBI Taxonomy" id="2727403"/>
    <lineage>
        <taxon>Eukaryota</taxon>
        <taxon>Viridiplantae</taxon>
        <taxon>Streptophyta</taxon>
        <taxon>Embryophyta</taxon>
        <taxon>Tracheophyta</taxon>
        <taxon>Spermatophyta</taxon>
        <taxon>Magnoliopsida</taxon>
        <taxon>eudicotyledons</taxon>
        <taxon>Gunneridae</taxon>
        <taxon>Pentapetalae</taxon>
        <taxon>asterids</taxon>
        <taxon>lamiids</taxon>
        <taxon>Lamiales</taxon>
        <taxon>Pedaliaceae</taxon>
        <taxon>Sesamum</taxon>
    </lineage>
</organism>
<dbReference type="AlphaFoldDB" id="A0AAW2QX21"/>
<dbReference type="CDD" id="cd00590">
    <property type="entry name" value="RRM_SF"/>
    <property type="match status" value="1"/>
</dbReference>
<dbReference type="GO" id="GO:0003723">
    <property type="term" value="F:RNA binding"/>
    <property type="evidence" value="ECO:0007669"/>
    <property type="project" value="UniProtKB-UniRule"/>
</dbReference>
<dbReference type="Gene3D" id="3.30.70.330">
    <property type="match status" value="1"/>
</dbReference>
<gene>
    <name evidence="4" type="ORF">Scaly_0924800</name>
</gene>
<keyword evidence="1" id="KW-0694">RNA-binding</keyword>
<evidence type="ECO:0000259" key="3">
    <source>
        <dbReference type="PROSITE" id="PS50102"/>
    </source>
</evidence>
<feature type="compositionally biased region" description="Low complexity" evidence="2">
    <location>
        <begin position="173"/>
        <end position="193"/>
    </location>
</feature>
<dbReference type="InterPro" id="IPR000504">
    <property type="entry name" value="RRM_dom"/>
</dbReference>
<protein>
    <recommendedName>
        <fullName evidence="3">RRM domain-containing protein</fullName>
    </recommendedName>
</protein>
<feature type="region of interest" description="Disordered" evidence="2">
    <location>
        <begin position="156"/>
        <end position="196"/>
    </location>
</feature>
<feature type="compositionally biased region" description="Low complexity" evidence="2">
    <location>
        <begin position="28"/>
        <end position="43"/>
    </location>
</feature>
<name>A0AAW2QX21_9LAMI</name>
<dbReference type="EMBL" id="JACGWM010000005">
    <property type="protein sequence ID" value="KAL0372432.1"/>
    <property type="molecule type" value="Genomic_DNA"/>
</dbReference>
<reference evidence="4" key="2">
    <citation type="journal article" date="2024" name="Plant">
        <title>Genomic evolution and insights into agronomic trait innovations of Sesamum species.</title>
        <authorList>
            <person name="Miao H."/>
            <person name="Wang L."/>
            <person name="Qu L."/>
            <person name="Liu H."/>
            <person name="Sun Y."/>
            <person name="Le M."/>
            <person name="Wang Q."/>
            <person name="Wei S."/>
            <person name="Zheng Y."/>
            <person name="Lin W."/>
            <person name="Duan Y."/>
            <person name="Cao H."/>
            <person name="Xiong S."/>
            <person name="Wang X."/>
            <person name="Wei L."/>
            <person name="Li C."/>
            <person name="Ma Q."/>
            <person name="Ju M."/>
            <person name="Zhao R."/>
            <person name="Li G."/>
            <person name="Mu C."/>
            <person name="Tian Q."/>
            <person name="Mei H."/>
            <person name="Zhang T."/>
            <person name="Gao T."/>
            <person name="Zhang H."/>
        </authorList>
    </citation>
    <scope>NUCLEOTIDE SEQUENCE</scope>
    <source>
        <strain evidence="4">KEN8</strain>
    </source>
</reference>
<dbReference type="InterPro" id="IPR035979">
    <property type="entry name" value="RBD_domain_sf"/>
</dbReference>
<dbReference type="PROSITE" id="PS50102">
    <property type="entry name" value="RRM"/>
    <property type="match status" value="1"/>
</dbReference>
<dbReference type="InterPro" id="IPR012677">
    <property type="entry name" value="Nucleotide-bd_a/b_plait_sf"/>
</dbReference>
<dbReference type="Pfam" id="PF00076">
    <property type="entry name" value="RRM_1"/>
    <property type="match status" value="1"/>
</dbReference>
<accession>A0AAW2QX21</accession>
<feature type="region of interest" description="Disordered" evidence="2">
    <location>
        <begin position="1"/>
        <end position="43"/>
    </location>
</feature>
<dbReference type="SUPFAM" id="SSF54928">
    <property type="entry name" value="RNA-binding domain, RBD"/>
    <property type="match status" value="1"/>
</dbReference>
<feature type="domain" description="RRM" evidence="3">
    <location>
        <begin position="50"/>
        <end position="125"/>
    </location>
</feature>